<evidence type="ECO:0000259" key="4">
    <source>
        <dbReference type="Pfam" id="PF01048"/>
    </source>
</evidence>
<dbReference type="OrthoDB" id="7945729at2"/>
<keyword evidence="6" id="KW-1185">Reference proteome</keyword>
<dbReference type="Pfam" id="PF01048">
    <property type="entry name" value="PNP_UDP_1"/>
    <property type="match status" value="1"/>
</dbReference>
<organism evidence="5 6">
    <name type="scientific">Acholeplasma brassicae</name>
    <dbReference type="NCBI Taxonomy" id="61635"/>
    <lineage>
        <taxon>Bacteria</taxon>
        <taxon>Bacillati</taxon>
        <taxon>Mycoplasmatota</taxon>
        <taxon>Mollicutes</taxon>
        <taxon>Acholeplasmatales</taxon>
        <taxon>Acholeplasmataceae</taxon>
        <taxon>Acholeplasma</taxon>
    </lineage>
</organism>
<dbReference type="GO" id="GO:0004850">
    <property type="term" value="F:uridine phosphorylase activity"/>
    <property type="evidence" value="ECO:0007669"/>
    <property type="project" value="UniProtKB-EC"/>
</dbReference>
<evidence type="ECO:0000313" key="5">
    <source>
        <dbReference type="EMBL" id="CCV66307.1"/>
    </source>
</evidence>
<name>U4KPD3_9MOLU</name>
<dbReference type="CDD" id="cd09007">
    <property type="entry name" value="NP-I_spr0068"/>
    <property type="match status" value="1"/>
</dbReference>
<dbReference type="InterPro" id="IPR035994">
    <property type="entry name" value="Nucleoside_phosphorylase_sf"/>
</dbReference>
<evidence type="ECO:0000313" key="6">
    <source>
        <dbReference type="Proteomes" id="UP000032737"/>
    </source>
</evidence>
<protein>
    <recommendedName>
        <fullName evidence="2">Uridine phosphorylase</fullName>
        <ecNumber evidence="1">2.4.2.3</ecNumber>
    </recommendedName>
</protein>
<dbReference type="Gene3D" id="3.40.50.1580">
    <property type="entry name" value="Nucleoside phosphorylase domain"/>
    <property type="match status" value="1"/>
</dbReference>
<dbReference type="GO" id="GO:0006152">
    <property type="term" value="P:purine nucleoside catabolic process"/>
    <property type="evidence" value="ECO:0007669"/>
    <property type="project" value="TreeGrafter"/>
</dbReference>
<dbReference type="EMBL" id="FO681348">
    <property type="protein sequence ID" value="CCV66307.1"/>
    <property type="molecule type" value="Genomic_DNA"/>
</dbReference>
<dbReference type="EC" id="2.4.2.3" evidence="1"/>
<sequence>MPIEKTYRDSIEIIDISKVTTPYHRTYKTLILTFQSKVLQSLLDNALIKPIDDLLFGSSHGKYHAYEVIDNENIIFFLSPIGAPTTVGILEEMTYRLKIENVVMYGSCGLLDHNAAKTNLIIPTKAYRDEGTSYHYMKASEFVEINHYQIVEHLFKEANIPYTLGYTWTTDAFYRETEAIVKERIEQGCITVEMEVSAIQAFANLRKIHFYPFLYGADSLIDLVWDKKTLGSEPISSRLWYFRIAVYLASKLS</sequence>
<dbReference type="GO" id="GO:0005829">
    <property type="term" value="C:cytosol"/>
    <property type="evidence" value="ECO:0007669"/>
    <property type="project" value="TreeGrafter"/>
</dbReference>
<dbReference type="RefSeq" id="WP_030005167.1">
    <property type="nucleotide sequence ID" value="NC_022549.1"/>
</dbReference>
<accession>U4KPD3</accession>
<evidence type="ECO:0000256" key="2">
    <source>
        <dbReference type="ARBA" id="ARBA00021980"/>
    </source>
</evidence>
<dbReference type="GO" id="GO:0004731">
    <property type="term" value="F:purine-nucleoside phosphorylase activity"/>
    <property type="evidence" value="ECO:0007669"/>
    <property type="project" value="TreeGrafter"/>
</dbReference>
<comment type="catalytic activity">
    <reaction evidence="3">
        <text>uridine + phosphate = alpha-D-ribose 1-phosphate + uracil</text>
        <dbReference type="Rhea" id="RHEA:24388"/>
        <dbReference type="ChEBI" id="CHEBI:16704"/>
        <dbReference type="ChEBI" id="CHEBI:17568"/>
        <dbReference type="ChEBI" id="CHEBI:43474"/>
        <dbReference type="ChEBI" id="CHEBI:57720"/>
        <dbReference type="EC" id="2.4.2.3"/>
    </reaction>
</comment>
<dbReference type="PANTHER" id="PTHR43691:SF11">
    <property type="entry name" value="FI09636P-RELATED"/>
    <property type="match status" value="1"/>
</dbReference>
<evidence type="ECO:0000256" key="1">
    <source>
        <dbReference type="ARBA" id="ARBA00011888"/>
    </source>
</evidence>
<evidence type="ECO:0000256" key="3">
    <source>
        <dbReference type="ARBA" id="ARBA00048447"/>
    </source>
</evidence>
<feature type="domain" description="Nucleoside phosphorylase" evidence="4">
    <location>
        <begin position="50"/>
        <end position="210"/>
    </location>
</feature>
<dbReference type="InterPro" id="IPR000845">
    <property type="entry name" value="Nucleoside_phosphorylase_d"/>
</dbReference>
<dbReference type="PANTHER" id="PTHR43691">
    <property type="entry name" value="URIDINE PHOSPHORYLASE"/>
    <property type="match status" value="1"/>
</dbReference>
<gene>
    <name evidence="5" type="ORF">BN85312860</name>
</gene>
<proteinExistence type="predicted"/>
<dbReference type="HOGENOM" id="CLU_068457_1_0_14"/>
<reference evidence="5 6" key="1">
    <citation type="journal article" date="2013" name="J. Mol. Microbiol. Biotechnol.">
        <title>Analysis of the Complete Genomes of Acholeplasma brassicae , A. palmae and A. laidlawii and Their Comparison to the Obligate Parasites from ' Candidatus Phytoplasma'.</title>
        <authorList>
            <person name="Kube M."/>
            <person name="Siewert C."/>
            <person name="Migdoll A.M."/>
            <person name="Duduk B."/>
            <person name="Holz S."/>
            <person name="Rabus R."/>
            <person name="Seemuller E."/>
            <person name="Mitrovic J."/>
            <person name="Muller I."/>
            <person name="Buttner C."/>
            <person name="Reinhardt R."/>
        </authorList>
    </citation>
    <scope>NUCLEOTIDE SEQUENCE [LARGE SCALE GENOMIC DNA]</scope>
    <source>
        <strain evidence="6">0502</strain>
    </source>
</reference>
<dbReference type="AlphaFoldDB" id="U4KPD3"/>
<dbReference type="Proteomes" id="UP000032737">
    <property type="component" value="Chromosome"/>
</dbReference>
<dbReference type="STRING" id="61635.BN85312860"/>
<dbReference type="SUPFAM" id="SSF53167">
    <property type="entry name" value="Purine and uridine phosphorylases"/>
    <property type="match status" value="1"/>
</dbReference>
<dbReference type="KEGG" id="abra:BN85312860"/>